<dbReference type="Proteomes" id="UP000532769">
    <property type="component" value="Unassembled WGS sequence"/>
</dbReference>
<proteinExistence type="predicted"/>
<dbReference type="Pfam" id="PF10042">
    <property type="entry name" value="DUF2278"/>
    <property type="match status" value="1"/>
</dbReference>
<organism evidence="1 2">
    <name type="scientific">Saccharococcus thermophilus</name>
    <dbReference type="NCBI Taxonomy" id="29396"/>
    <lineage>
        <taxon>Bacteria</taxon>
        <taxon>Bacillati</taxon>
        <taxon>Bacillota</taxon>
        <taxon>Bacilli</taxon>
        <taxon>Bacillales</taxon>
        <taxon>Anoxybacillaceae</taxon>
        <taxon>Saccharococcus</taxon>
    </lineage>
</organism>
<dbReference type="InterPro" id="IPR019268">
    <property type="entry name" value="DUF2278"/>
</dbReference>
<accession>A0A846MFN0</accession>
<evidence type="ECO:0000313" key="2">
    <source>
        <dbReference type="Proteomes" id="UP000532769"/>
    </source>
</evidence>
<name>A0A846MFN0_9BACL</name>
<evidence type="ECO:0000313" key="1">
    <source>
        <dbReference type="EMBL" id="NIK14659.1"/>
    </source>
</evidence>
<comment type="caution">
    <text evidence="1">The sequence shown here is derived from an EMBL/GenBank/DDBJ whole genome shotgun (WGS) entry which is preliminary data.</text>
</comment>
<dbReference type="AlphaFoldDB" id="A0A846MFN0"/>
<gene>
    <name evidence="1" type="ORF">BDD39_001169</name>
</gene>
<keyword evidence="2" id="KW-1185">Reference proteome</keyword>
<sequence length="235" mass="26936">MPLKNYGVLKGKPVDSMMGSRQNPHYQVLVQDEEGIQYRIAINIKSQSYPSEVLYFVGEDFHSEDITKLPDLEFGFTSIKNNNPDIGLDYIRGSLFDPRKMIPLPADVEGPDNDLNEKIQHYIKQAIDKKAIIYAFGERWGPEQNKPDKYFGFSPGNGIHDIHMNQGNVGRWKKDNGIWQDGGILIHFEQEKRWVAIFLAFQSQSWCTDEKGNAIKTVEECNHKNVNHSVKNVII</sequence>
<protein>
    <submittedName>
        <fullName evidence="1">Uncharacterized protein YukJ</fullName>
    </submittedName>
</protein>
<dbReference type="EMBL" id="JAASRS010000001">
    <property type="protein sequence ID" value="NIK14659.1"/>
    <property type="molecule type" value="Genomic_DNA"/>
</dbReference>
<reference evidence="1 2" key="1">
    <citation type="submission" date="2020-03" db="EMBL/GenBank/DDBJ databases">
        <title>Genomic Encyclopedia of Archaeal and Bacterial Type Strains, Phase II (KMG-II): from individual species to whole genera.</title>
        <authorList>
            <person name="Goeker M."/>
        </authorList>
    </citation>
    <scope>NUCLEOTIDE SEQUENCE [LARGE SCALE GENOMIC DNA]</scope>
    <source>
        <strain evidence="1 2">DSM 4749</strain>
    </source>
</reference>